<dbReference type="AlphaFoldDB" id="A0AAN7M842"/>
<keyword evidence="4" id="KW-1185">Reference proteome</keyword>
<dbReference type="EMBL" id="JAXQNO010000003">
    <property type="protein sequence ID" value="KAK4801015.1"/>
    <property type="molecule type" value="Genomic_DNA"/>
</dbReference>
<gene>
    <name evidence="3" type="ORF">SAY86_021502</name>
</gene>
<dbReference type="PANTHER" id="PTHR12121:SF74">
    <property type="entry name" value="CARBON CATABOLITE REPRESSOR PROTEIN 4 HOMOLOG 5"/>
    <property type="match status" value="1"/>
</dbReference>
<name>A0AAN7M842_TRANT</name>
<dbReference type="FunFam" id="3.60.10.10:FF:000080">
    <property type="entry name" value="Carbon catabolite repressor protein 4 homolog 3"/>
    <property type="match status" value="1"/>
</dbReference>
<dbReference type="SUPFAM" id="SSF56219">
    <property type="entry name" value="DNase I-like"/>
    <property type="match status" value="1"/>
</dbReference>
<feature type="compositionally biased region" description="Basic residues" evidence="1">
    <location>
        <begin position="44"/>
        <end position="55"/>
    </location>
</feature>
<protein>
    <recommendedName>
        <fullName evidence="2">Endonuclease/exonuclease/phosphatase domain-containing protein</fullName>
    </recommendedName>
</protein>
<evidence type="ECO:0000259" key="2">
    <source>
        <dbReference type="Pfam" id="PF03372"/>
    </source>
</evidence>
<dbReference type="Proteomes" id="UP001346149">
    <property type="component" value="Unassembled WGS sequence"/>
</dbReference>
<dbReference type="InterPro" id="IPR050410">
    <property type="entry name" value="CCR4/nocturin_mRNA_transcr"/>
</dbReference>
<reference evidence="3 4" key="1">
    <citation type="journal article" date="2023" name="Hortic Res">
        <title>Pangenome of water caltrop reveals structural variations and asymmetric subgenome divergence after allopolyploidization.</title>
        <authorList>
            <person name="Zhang X."/>
            <person name="Chen Y."/>
            <person name="Wang L."/>
            <person name="Yuan Y."/>
            <person name="Fang M."/>
            <person name="Shi L."/>
            <person name="Lu R."/>
            <person name="Comes H.P."/>
            <person name="Ma Y."/>
            <person name="Chen Y."/>
            <person name="Huang G."/>
            <person name="Zhou Y."/>
            <person name="Zheng Z."/>
            <person name="Qiu Y."/>
        </authorList>
    </citation>
    <scope>NUCLEOTIDE SEQUENCE [LARGE SCALE GENOMIC DNA]</scope>
    <source>
        <strain evidence="3">F231</strain>
    </source>
</reference>
<dbReference type="InterPro" id="IPR036691">
    <property type="entry name" value="Endo/exonu/phosph_ase_sf"/>
</dbReference>
<feature type="region of interest" description="Disordered" evidence="1">
    <location>
        <begin position="1"/>
        <end position="59"/>
    </location>
</feature>
<feature type="domain" description="Endonuclease/exonuclease/phosphatase" evidence="2">
    <location>
        <begin position="127"/>
        <end position="455"/>
    </location>
</feature>
<evidence type="ECO:0000256" key="1">
    <source>
        <dbReference type="SAM" id="MobiDB-lite"/>
    </source>
</evidence>
<dbReference type="Pfam" id="PF03372">
    <property type="entry name" value="Exo_endo_phos"/>
    <property type="match status" value="1"/>
</dbReference>
<dbReference type="GO" id="GO:0000175">
    <property type="term" value="F:3'-5'-RNA exonuclease activity"/>
    <property type="evidence" value="ECO:0007669"/>
    <property type="project" value="TreeGrafter"/>
</dbReference>
<dbReference type="PANTHER" id="PTHR12121">
    <property type="entry name" value="CARBON CATABOLITE REPRESSOR PROTEIN 4"/>
    <property type="match status" value="1"/>
</dbReference>
<dbReference type="Gene3D" id="3.60.10.10">
    <property type="entry name" value="Endonuclease/exonuclease/phosphatase"/>
    <property type="match status" value="1"/>
</dbReference>
<proteinExistence type="predicted"/>
<evidence type="ECO:0000313" key="4">
    <source>
        <dbReference type="Proteomes" id="UP001346149"/>
    </source>
</evidence>
<evidence type="ECO:0000313" key="3">
    <source>
        <dbReference type="EMBL" id="KAK4801015.1"/>
    </source>
</evidence>
<comment type="caution">
    <text evidence="3">The sequence shown here is derived from an EMBL/GenBank/DDBJ whole genome shotgun (WGS) entry which is preliminary data.</text>
</comment>
<dbReference type="InterPro" id="IPR005135">
    <property type="entry name" value="Endo/exonuclease/phosphatase"/>
</dbReference>
<organism evidence="3 4">
    <name type="scientific">Trapa natans</name>
    <name type="common">Water chestnut</name>
    <dbReference type="NCBI Taxonomy" id="22666"/>
    <lineage>
        <taxon>Eukaryota</taxon>
        <taxon>Viridiplantae</taxon>
        <taxon>Streptophyta</taxon>
        <taxon>Embryophyta</taxon>
        <taxon>Tracheophyta</taxon>
        <taxon>Spermatophyta</taxon>
        <taxon>Magnoliopsida</taxon>
        <taxon>eudicotyledons</taxon>
        <taxon>Gunneridae</taxon>
        <taxon>Pentapetalae</taxon>
        <taxon>rosids</taxon>
        <taxon>malvids</taxon>
        <taxon>Myrtales</taxon>
        <taxon>Lythraceae</taxon>
        <taxon>Trapa</taxon>
    </lineage>
</organism>
<sequence>MRMATAASKRERGTEAQGRMSTGGVNRHIYFSEDAPDESEHQSKSRVVKKKRKRSRVSETLNISTEPQIIPSPPNHFGALRASTCYPHKAKQKRRKSSSNSCKVELQRQWAHSSRDFSGYEDKLLVVSYNILGVDNASKHPDLYSRVPSKFLEWKRRKRLICQEIRLYDAGLICFQEVDLFDDLAGVLRNDGYDGIFKGRTGEAVDGCAIFWKHQQFSLVHEESIEFKTFGLRDNVAQLCVLKVNQTEENTNLPLKPSTYCSQDRHVLIGNIHVLFNPNRGDVKLGQIRLFLEKAYNLSEQWGGIPVILGGDLNSLPQSAAYQFLASSQLDVQLHDRRNISGQMIGRQFIAKHCRPFIYKWTLEELKLAAGNHGVSTLSHQLNLSSAYAAIQGISGCRDKFGEPIATTYHSSFMGTVDYIWHTKELAPVRVLETLPIDILRKTRGLPSKRWGSDHLALVCELAFVDG</sequence>
<accession>A0AAN7M842</accession>